<feature type="compositionally biased region" description="Basic and acidic residues" evidence="6">
    <location>
        <begin position="1498"/>
        <end position="1513"/>
    </location>
</feature>
<feature type="transmembrane region" description="Helical" evidence="7">
    <location>
        <begin position="1249"/>
        <end position="1273"/>
    </location>
</feature>
<dbReference type="Pfam" id="PF05592">
    <property type="entry name" value="Bac_rhamnosid"/>
    <property type="match status" value="1"/>
</dbReference>
<dbReference type="Proteomes" id="UP000546213">
    <property type="component" value="Unassembled WGS sequence"/>
</dbReference>
<comment type="subcellular location">
    <subcellularLocation>
        <location evidence="2">Membrane</location>
        <topology evidence="2">Multi-pass membrane protein</topology>
    </subcellularLocation>
</comment>
<dbReference type="Pfam" id="PF07690">
    <property type="entry name" value="MFS_1"/>
    <property type="match status" value="1"/>
</dbReference>
<feature type="transmembrane region" description="Helical" evidence="7">
    <location>
        <begin position="1285"/>
        <end position="1305"/>
    </location>
</feature>
<dbReference type="Gene3D" id="2.60.120.260">
    <property type="entry name" value="Galactose-binding domain-like"/>
    <property type="match status" value="2"/>
</dbReference>
<keyword evidence="5" id="KW-0325">Glycoprotein</keyword>
<dbReference type="OrthoDB" id="10036721at2759"/>
<feature type="transmembrane region" description="Helical" evidence="7">
    <location>
        <begin position="1142"/>
        <end position="1162"/>
    </location>
</feature>
<dbReference type="Gene3D" id="1.50.10.10">
    <property type="match status" value="1"/>
</dbReference>
<keyword evidence="4" id="KW-0378">Hydrolase</keyword>
<evidence type="ECO:0000313" key="9">
    <source>
        <dbReference type="EMBL" id="KAF5593183.1"/>
    </source>
</evidence>
<evidence type="ECO:0000313" key="10">
    <source>
        <dbReference type="Proteomes" id="UP000546213"/>
    </source>
</evidence>
<keyword evidence="7" id="KW-1133">Transmembrane helix</keyword>
<name>A0A8H5PAZ9_9HYPO</name>
<dbReference type="Gene3D" id="2.60.420.10">
    <property type="entry name" value="Maltose phosphorylase, domain 3"/>
    <property type="match status" value="1"/>
</dbReference>
<comment type="caution">
    <text evidence="9">The sequence shown here is derived from an EMBL/GenBank/DDBJ whole genome shotgun (WGS) entry which is preliminary data.</text>
</comment>
<evidence type="ECO:0000256" key="2">
    <source>
        <dbReference type="ARBA" id="ARBA00004141"/>
    </source>
</evidence>
<dbReference type="InterPro" id="IPR013783">
    <property type="entry name" value="Ig-like_fold"/>
</dbReference>
<keyword evidence="7" id="KW-0812">Transmembrane</keyword>
<sequence>MANVKVIDVRFDHYRRGNTLGIDETNPRISWRFEGSSSNLRQDAYEIELTKIDLKSRQPLETKAYKVKSSQTYLVPWPSEMPLSSRQCFTVRIRSYLANESEPTSWSEVEIVEAGLLNRQDWSGTQLISAPWPDEQDKPLPEDLFRKQFSINGGIQSARLYITSHGVYEAEMNGGRVGDHFLAPGWTVYEHRLRYQTFDVTELLSDGENCIGVRVAEGWFKGRLGFEGGKRNIHGTRTALFARLEITANDGNISTISTDETWTTTQGPIRMAEIYDGEKYDATAEIEGWSMVECVSGAWQKVQVLPPLSEDTALVAGSAEPTRRIEIIKPISKIDTPSGKLVLDFGQNLVGYLRIRVNGTRGHKVTLYHAEVLEHGELGTRPLRHCEAQDTYTLRGEGEEVYEPRFTFHGFRYAQIDNWPGSKDDILEKVEAVVCHTDMEETGDFHCSDDMLNQLWSNVRWSTKGNFLSIPTDCPQRDERLGWTGDIALFAPTATFLYGCHGILNDWLKGLYYEQKKRNGIPPMVSPNTIVDGLFAQIHPFAIWHDVTVLAPWALWEEHGDTEILTQQYDSMVAWLDAVPMSKGADRDHLWDSNVFQLADWLDPSAPPDAPQKSATDMTLVANAFLIHSYDIMVRIAEILGNEDSSAYKAKAATARGQYAKQYVSGTGRLTSDSQTAYALAICFNLLAEPSQLTWAGDRLAEIVRVNEYRVGTGFAGTPFVCEALAKTNHMDVAYGMLLNKKCPSWLYPVTMGATTIWERWDSMMPDGSINPGDMTSFNHYAYGAVAKFMVERVAGLEQLTPAWTRCRVDPCVGGGVTYARASHLILYGKVSVSWKVIDGREVQIDVTVPPFTEMEVVLGNGDCDVEVEDIHLLVSSTNVCPPDWNSAHSIQGNKRPLSVESASRQIFIFILRAILIMASLSQVDVIEPALVQPHQQTPSHVEKARTSDFIAGTLDQPVGPDTKSNTGNVELQDQSQRLPFFRLILAYLCLCFCYFISYLDMNSVATSLPTISEALDAGPTVTWVGTSYLLGQLSFQPLYGRISDITGRKPVLLFSMGCAVIGGLLCGFARTPVWLYVCRTISGIGGGGISSSVAIIVSDLVSLRSRGKYQGFISLAIGIGAASGPFVAAGLIQMTADGWRWAFWVPSIMGAVCFVLLLLLLPLKPVSGGFKEKARKIDWLGVMASIAGIVLTVMAINSGGSMWAWENVKTISILTIGVIMLLVFIIIEAFFARIPIIPLRLFKKRSPAVLILTGFLHDFAWQSTQYFVPLYYQTVRGFTPLKSATFIVPFLLAQGLAGAASGPIMARYMPILRTGFTIWTIGAGLKLLFNEHTHVAIYVGVLAIEGAGIGWVHQPGLVALQANSADEDRAVATGTRNVFRSLGGVVGIAVSTAVYYATLSKALSQSSPLPQWLRDRVLDGTWTVGDPTTTEFESAIIDARMQGFRVIFITTVPLMALCLLASFLVDDIVLKGDAAQGGMREGRRISSSTITPTMPSDSKRDDSWQVEASKRQ</sequence>
<feature type="region of interest" description="Disordered" evidence="6">
    <location>
        <begin position="1482"/>
        <end position="1513"/>
    </location>
</feature>
<evidence type="ECO:0000256" key="1">
    <source>
        <dbReference type="ARBA" id="ARBA00001445"/>
    </source>
</evidence>
<dbReference type="InterPro" id="IPR012341">
    <property type="entry name" value="6hp_glycosidase-like_sf"/>
</dbReference>
<dbReference type="Gene3D" id="2.60.40.10">
    <property type="entry name" value="Immunoglobulins"/>
    <property type="match status" value="1"/>
</dbReference>
<dbReference type="EC" id="3.2.1.40" evidence="3"/>
<dbReference type="InterPro" id="IPR011701">
    <property type="entry name" value="MFS"/>
</dbReference>
<comment type="catalytic activity">
    <reaction evidence="1">
        <text>Hydrolysis of terminal non-reducing alpha-L-rhamnose residues in alpha-L-rhamnosides.</text>
        <dbReference type="EC" id="3.2.1.40"/>
    </reaction>
</comment>
<dbReference type="InterPro" id="IPR008928">
    <property type="entry name" value="6-hairpin_glycosidase_sf"/>
</dbReference>
<dbReference type="GO" id="GO:0022857">
    <property type="term" value="F:transmembrane transporter activity"/>
    <property type="evidence" value="ECO:0007669"/>
    <property type="project" value="InterPro"/>
</dbReference>
<evidence type="ECO:0000256" key="7">
    <source>
        <dbReference type="SAM" id="Phobius"/>
    </source>
</evidence>
<dbReference type="SUPFAM" id="SSF103473">
    <property type="entry name" value="MFS general substrate transporter"/>
    <property type="match status" value="1"/>
</dbReference>
<evidence type="ECO:0000259" key="8">
    <source>
        <dbReference type="PROSITE" id="PS50850"/>
    </source>
</evidence>
<dbReference type="Pfam" id="PF08531">
    <property type="entry name" value="Bac_rhamnosid_N"/>
    <property type="match status" value="1"/>
</dbReference>
<gene>
    <name evidence="9" type="ORF">FPCIR_5389</name>
</gene>
<evidence type="ECO:0000256" key="5">
    <source>
        <dbReference type="ARBA" id="ARBA00023180"/>
    </source>
</evidence>
<dbReference type="SUPFAM" id="SSF48208">
    <property type="entry name" value="Six-hairpin glycosidases"/>
    <property type="match status" value="1"/>
</dbReference>
<dbReference type="GO" id="GO:0005975">
    <property type="term" value="P:carbohydrate metabolic process"/>
    <property type="evidence" value="ECO:0007669"/>
    <property type="project" value="InterPro"/>
</dbReference>
<feature type="transmembrane region" description="Helical" evidence="7">
    <location>
        <begin position="981"/>
        <end position="1002"/>
    </location>
</feature>
<proteinExistence type="predicted"/>
<feature type="transmembrane region" description="Helical" evidence="7">
    <location>
        <begin position="1183"/>
        <end position="1206"/>
    </location>
</feature>
<dbReference type="InterPro" id="IPR020846">
    <property type="entry name" value="MFS_dom"/>
</dbReference>
<dbReference type="GO" id="GO:0016020">
    <property type="term" value="C:membrane"/>
    <property type="evidence" value="ECO:0007669"/>
    <property type="project" value="UniProtKB-SubCell"/>
</dbReference>
<evidence type="ECO:0000256" key="6">
    <source>
        <dbReference type="SAM" id="MobiDB-lite"/>
    </source>
</evidence>
<evidence type="ECO:0000256" key="3">
    <source>
        <dbReference type="ARBA" id="ARBA00012652"/>
    </source>
</evidence>
<feature type="transmembrane region" description="Helical" evidence="7">
    <location>
        <begin position="1082"/>
        <end position="1102"/>
    </location>
</feature>
<dbReference type="InterPro" id="IPR035398">
    <property type="entry name" value="Bac_rhamnosid_C"/>
</dbReference>
<feature type="domain" description="Major facilitator superfamily (MFS) profile" evidence="8">
    <location>
        <begin position="987"/>
        <end position="1471"/>
    </location>
</feature>
<dbReference type="PANTHER" id="PTHR33307">
    <property type="entry name" value="ALPHA-RHAMNOSIDASE (EUROFUNG)"/>
    <property type="match status" value="1"/>
</dbReference>
<feature type="transmembrane region" description="Helical" evidence="7">
    <location>
        <begin position="1052"/>
        <end position="1076"/>
    </location>
</feature>
<feature type="transmembrane region" description="Helical" evidence="7">
    <location>
        <begin position="1447"/>
        <end position="1466"/>
    </location>
</feature>
<accession>A0A8H5PAZ9</accession>
<feature type="transmembrane region" description="Helical" evidence="7">
    <location>
        <begin position="1212"/>
        <end position="1237"/>
    </location>
</feature>
<dbReference type="Pfam" id="PF17389">
    <property type="entry name" value="Bac_rhamnosid6H"/>
    <property type="match status" value="1"/>
</dbReference>
<dbReference type="Pfam" id="PF25788">
    <property type="entry name" value="Ig_Rha78A_N"/>
    <property type="match status" value="1"/>
</dbReference>
<feature type="transmembrane region" description="Helical" evidence="7">
    <location>
        <begin position="1114"/>
        <end position="1136"/>
    </location>
</feature>
<dbReference type="GO" id="GO:0030596">
    <property type="term" value="F:alpha-L-rhamnosidase activity"/>
    <property type="evidence" value="ECO:0007669"/>
    <property type="project" value="UniProtKB-EC"/>
</dbReference>
<evidence type="ECO:0000256" key="4">
    <source>
        <dbReference type="ARBA" id="ARBA00022801"/>
    </source>
</evidence>
<feature type="compositionally biased region" description="Low complexity" evidence="6">
    <location>
        <begin position="1486"/>
        <end position="1497"/>
    </location>
</feature>
<dbReference type="InterPro" id="IPR008902">
    <property type="entry name" value="Rhamnosid_concanavalin"/>
</dbReference>
<dbReference type="InterPro" id="IPR036259">
    <property type="entry name" value="MFS_trans_sf"/>
</dbReference>
<dbReference type="InterPro" id="IPR016007">
    <property type="entry name" value="Alpha_rhamnosid"/>
</dbReference>
<reference evidence="9 10" key="1">
    <citation type="submission" date="2020-05" db="EMBL/GenBank/DDBJ databases">
        <title>Identification and distribution of gene clusters putatively required for synthesis of sphingolipid metabolism inhibitors in phylogenetically diverse species of the filamentous fungus Fusarium.</title>
        <authorList>
            <person name="Kim H.-S."/>
            <person name="Busman M."/>
            <person name="Brown D.W."/>
            <person name="Divon H."/>
            <person name="Uhlig S."/>
            <person name="Proctor R.H."/>
        </authorList>
    </citation>
    <scope>NUCLEOTIDE SEQUENCE [LARGE SCALE GENOMIC DNA]</scope>
    <source>
        <strain evidence="9 10">NRRL 36939</strain>
    </source>
</reference>
<dbReference type="PROSITE" id="PS50850">
    <property type="entry name" value="MFS"/>
    <property type="match status" value="1"/>
</dbReference>
<protein>
    <recommendedName>
        <fullName evidence="3">alpha-L-rhamnosidase</fullName>
        <ecNumber evidence="3">3.2.1.40</ecNumber>
    </recommendedName>
</protein>
<keyword evidence="7" id="KW-0472">Membrane</keyword>
<dbReference type="Pfam" id="PF17390">
    <property type="entry name" value="Bac_rhamnosid_C"/>
    <property type="match status" value="1"/>
</dbReference>
<dbReference type="InterPro" id="IPR035396">
    <property type="entry name" value="Bac_rhamnosid6H"/>
</dbReference>
<organism evidence="9 10">
    <name type="scientific">Fusarium pseudocircinatum</name>
    <dbReference type="NCBI Taxonomy" id="56676"/>
    <lineage>
        <taxon>Eukaryota</taxon>
        <taxon>Fungi</taxon>
        <taxon>Dikarya</taxon>
        <taxon>Ascomycota</taxon>
        <taxon>Pezizomycotina</taxon>
        <taxon>Sordariomycetes</taxon>
        <taxon>Hypocreomycetidae</taxon>
        <taxon>Hypocreales</taxon>
        <taxon>Nectriaceae</taxon>
        <taxon>Fusarium</taxon>
        <taxon>Fusarium fujikuroi species complex</taxon>
    </lineage>
</organism>
<dbReference type="EMBL" id="JAAOAS010000113">
    <property type="protein sequence ID" value="KAF5593183.1"/>
    <property type="molecule type" value="Genomic_DNA"/>
</dbReference>
<dbReference type="InterPro" id="IPR013737">
    <property type="entry name" value="Bac_rhamnosid_N"/>
</dbReference>
<dbReference type="PANTHER" id="PTHR33307:SF6">
    <property type="entry name" value="ALPHA-RHAMNOSIDASE (EUROFUNG)-RELATED"/>
    <property type="match status" value="1"/>
</dbReference>
<keyword evidence="10" id="KW-1185">Reference proteome</keyword>
<dbReference type="Gene3D" id="1.20.1250.20">
    <property type="entry name" value="MFS general substrate transporter like domains"/>
    <property type="match status" value="1"/>
</dbReference>